<keyword evidence="2" id="KW-0560">Oxidoreductase</keyword>
<evidence type="ECO:0000256" key="1">
    <source>
        <dbReference type="ARBA" id="ARBA00006056"/>
    </source>
</evidence>
<accession>A0ABU9CL42</accession>
<evidence type="ECO:0000313" key="4">
    <source>
        <dbReference type="Proteomes" id="UP001365405"/>
    </source>
</evidence>
<dbReference type="Gene3D" id="3.30.1370.60">
    <property type="entry name" value="Hypothetical oxidoreductase yiak, domain 2"/>
    <property type="match status" value="1"/>
</dbReference>
<dbReference type="EMBL" id="JBBUTH010000007">
    <property type="protein sequence ID" value="MEK8051277.1"/>
    <property type="molecule type" value="Genomic_DNA"/>
</dbReference>
<proteinExistence type="inferred from homology"/>
<dbReference type="SUPFAM" id="SSF89733">
    <property type="entry name" value="L-sulfolactate dehydrogenase-like"/>
    <property type="match status" value="1"/>
</dbReference>
<dbReference type="Pfam" id="PF02615">
    <property type="entry name" value="Ldh_2"/>
    <property type="match status" value="1"/>
</dbReference>
<comment type="caution">
    <text evidence="3">The sequence shown here is derived from an EMBL/GenBank/DDBJ whole genome shotgun (WGS) entry which is preliminary data.</text>
</comment>
<dbReference type="Proteomes" id="UP001365405">
    <property type="component" value="Unassembled WGS sequence"/>
</dbReference>
<gene>
    <name evidence="3" type="ORF">AACH10_13585</name>
</gene>
<organism evidence="3 4">
    <name type="scientific">Pseudaquabacterium inlustre</name>
    <dbReference type="NCBI Taxonomy" id="2984192"/>
    <lineage>
        <taxon>Bacteria</taxon>
        <taxon>Pseudomonadati</taxon>
        <taxon>Pseudomonadota</taxon>
        <taxon>Betaproteobacteria</taxon>
        <taxon>Burkholderiales</taxon>
        <taxon>Sphaerotilaceae</taxon>
        <taxon>Pseudaquabacterium</taxon>
    </lineage>
</organism>
<dbReference type="PANTHER" id="PTHR11091">
    <property type="entry name" value="OXIDOREDUCTASE-RELATED"/>
    <property type="match status" value="1"/>
</dbReference>
<dbReference type="InterPro" id="IPR036111">
    <property type="entry name" value="Mal/L-sulfo/L-lacto_DH-like_sf"/>
</dbReference>
<protein>
    <submittedName>
        <fullName evidence="3">Ldh family oxidoreductase</fullName>
    </submittedName>
</protein>
<name>A0ABU9CL42_9BURK</name>
<dbReference type="InterPro" id="IPR043144">
    <property type="entry name" value="Mal/L-sulf/L-lact_DH-like_ah"/>
</dbReference>
<evidence type="ECO:0000313" key="3">
    <source>
        <dbReference type="EMBL" id="MEK8051277.1"/>
    </source>
</evidence>
<dbReference type="InterPro" id="IPR003767">
    <property type="entry name" value="Malate/L-lactate_DH-like"/>
</dbReference>
<sequence length="352" mass="36944">MSHPIAAGSVPVPHDTLRTWATACLQAVDMPADDAAELADSLVQTSLWGVDSHGIARLTHYLDRLTRGSIKARPQLQITRSGPCTAQVAGDAGQGIVVAHKANRLAMEIARENGVAAVGVNDSSHCGAIGLYTRAAARQGFVAFAFTHADSIAAPHGGTRPYFGTNPISIAFPRAGAEPTCLDMATTSIPWNRVMNARREGHPLPPDVAIDAHGQPTTDADAAIAVTPLGGEQYGHKGYAMALMVDLLCGPLNGAPFGAHIPPMFKDLDAPRRIGAFFIVIEPARFAGGAMLAAVVAQLAGELALEPGSPRMPGDPERDHDAQRRAEGIPIEPALAEQMRVWSQRLGVAAPL</sequence>
<evidence type="ECO:0000256" key="2">
    <source>
        <dbReference type="ARBA" id="ARBA00023002"/>
    </source>
</evidence>
<reference evidence="3 4" key="1">
    <citation type="submission" date="2024-04" db="EMBL/GenBank/DDBJ databases">
        <title>Novel species of the genus Ideonella isolated from streams.</title>
        <authorList>
            <person name="Lu H."/>
        </authorList>
    </citation>
    <scope>NUCLEOTIDE SEQUENCE [LARGE SCALE GENOMIC DNA]</scope>
    <source>
        <strain evidence="3 4">DXS22W</strain>
    </source>
</reference>
<dbReference type="PANTHER" id="PTHR11091:SF0">
    <property type="entry name" value="MALATE DEHYDROGENASE"/>
    <property type="match status" value="1"/>
</dbReference>
<dbReference type="RefSeq" id="WP_341410966.1">
    <property type="nucleotide sequence ID" value="NZ_JBBUTH010000007.1"/>
</dbReference>
<dbReference type="InterPro" id="IPR043143">
    <property type="entry name" value="Mal/L-sulf/L-lact_DH-like_NADP"/>
</dbReference>
<dbReference type="Gene3D" id="1.10.1530.10">
    <property type="match status" value="1"/>
</dbReference>
<comment type="similarity">
    <text evidence="1">Belongs to the LDH2/MDH2 oxidoreductase family.</text>
</comment>
<keyword evidence="4" id="KW-1185">Reference proteome</keyword>